<dbReference type="STRING" id="522772.Dacet_0181"/>
<dbReference type="AlphaFoldDB" id="D4H209"/>
<protein>
    <submittedName>
        <fullName evidence="4">Response regulator receiver protein</fullName>
    </submittedName>
</protein>
<dbReference type="HOGENOM" id="CLU_000445_69_8_0"/>
<dbReference type="PaxDb" id="522772-Dacet_0181"/>
<dbReference type="PROSITE" id="PS50110">
    <property type="entry name" value="RESPONSE_REGULATORY"/>
    <property type="match status" value="1"/>
</dbReference>
<evidence type="ECO:0000259" key="3">
    <source>
        <dbReference type="PROSITE" id="PS50110"/>
    </source>
</evidence>
<dbReference type="PANTHER" id="PTHR44591:SF3">
    <property type="entry name" value="RESPONSE REGULATORY DOMAIN-CONTAINING PROTEIN"/>
    <property type="match status" value="1"/>
</dbReference>
<dbReference type="Gene3D" id="3.40.50.2300">
    <property type="match status" value="1"/>
</dbReference>
<sequence length="134" mass="15268" precursor="true">METKNILLIDDEDQFRNGVKIALKKQGYKVIEAADGYEGMRHIIRSATSDEHYNLIVLDIMMPKVSGADILEFMVHKNIDTPVLVITGFINYDIKFFCSRLSKVDILQKPFLSSVFISKINEMLAEPTNQRSNA</sequence>
<name>D4H209_DENA2</name>
<evidence type="ECO:0000256" key="1">
    <source>
        <dbReference type="ARBA" id="ARBA00022553"/>
    </source>
</evidence>
<evidence type="ECO:0000313" key="4">
    <source>
        <dbReference type="EMBL" id="ADD66986.1"/>
    </source>
</evidence>
<dbReference type="eggNOG" id="COG0745">
    <property type="taxonomic scope" value="Bacteria"/>
</dbReference>
<dbReference type="InParanoid" id="D4H209"/>
<keyword evidence="1 2" id="KW-0597">Phosphoprotein</keyword>
<dbReference type="EMBL" id="CP001968">
    <property type="protein sequence ID" value="ADD66986.1"/>
    <property type="molecule type" value="Genomic_DNA"/>
</dbReference>
<dbReference type="Pfam" id="PF00072">
    <property type="entry name" value="Response_reg"/>
    <property type="match status" value="1"/>
</dbReference>
<feature type="domain" description="Response regulatory" evidence="3">
    <location>
        <begin position="5"/>
        <end position="124"/>
    </location>
</feature>
<dbReference type="RefSeq" id="WP_013009534.1">
    <property type="nucleotide sequence ID" value="NC_013943.1"/>
</dbReference>
<feature type="modified residue" description="4-aspartylphosphate" evidence="2">
    <location>
        <position position="59"/>
    </location>
</feature>
<dbReference type="OrthoDB" id="9802155at2"/>
<proteinExistence type="predicted"/>
<dbReference type="InterPro" id="IPR050595">
    <property type="entry name" value="Bact_response_regulator"/>
</dbReference>
<dbReference type="InterPro" id="IPR001789">
    <property type="entry name" value="Sig_transdc_resp-reg_receiver"/>
</dbReference>
<dbReference type="KEGG" id="dap:Dacet_0181"/>
<evidence type="ECO:0000313" key="5">
    <source>
        <dbReference type="Proteomes" id="UP000002012"/>
    </source>
</evidence>
<accession>D4H209</accession>
<dbReference type="SUPFAM" id="SSF52172">
    <property type="entry name" value="CheY-like"/>
    <property type="match status" value="1"/>
</dbReference>
<dbReference type="CDD" id="cd00156">
    <property type="entry name" value="REC"/>
    <property type="match status" value="1"/>
</dbReference>
<dbReference type="SMART" id="SM00448">
    <property type="entry name" value="REC"/>
    <property type="match status" value="1"/>
</dbReference>
<evidence type="ECO:0000256" key="2">
    <source>
        <dbReference type="PROSITE-ProRule" id="PRU00169"/>
    </source>
</evidence>
<dbReference type="GO" id="GO:0000160">
    <property type="term" value="P:phosphorelay signal transduction system"/>
    <property type="evidence" value="ECO:0007669"/>
    <property type="project" value="InterPro"/>
</dbReference>
<dbReference type="Proteomes" id="UP000002012">
    <property type="component" value="Chromosome"/>
</dbReference>
<dbReference type="PANTHER" id="PTHR44591">
    <property type="entry name" value="STRESS RESPONSE REGULATOR PROTEIN 1"/>
    <property type="match status" value="1"/>
</dbReference>
<reference evidence="4 5" key="1">
    <citation type="journal article" date="2010" name="Stand. Genomic Sci.">
        <title>Complete genome sequence of Denitrovibrio acetiphilus type strain (N2460).</title>
        <authorList>
            <person name="Kiss H."/>
            <person name="Lang E."/>
            <person name="Lapidus A."/>
            <person name="Copeland A."/>
            <person name="Nolan M."/>
            <person name="Glavina Del Rio T."/>
            <person name="Chen F."/>
            <person name="Lucas S."/>
            <person name="Tice H."/>
            <person name="Cheng J.F."/>
            <person name="Han C."/>
            <person name="Goodwin L."/>
            <person name="Pitluck S."/>
            <person name="Liolios K."/>
            <person name="Pati A."/>
            <person name="Ivanova N."/>
            <person name="Mavromatis K."/>
            <person name="Chen A."/>
            <person name="Palaniappan K."/>
            <person name="Land M."/>
            <person name="Hauser L."/>
            <person name="Chang Y.J."/>
            <person name="Jeffries C.D."/>
            <person name="Detter J.C."/>
            <person name="Brettin T."/>
            <person name="Spring S."/>
            <person name="Rohde M."/>
            <person name="Goker M."/>
            <person name="Woyke T."/>
            <person name="Bristow J."/>
            <person name="Eisen J.A."/>
            <person name="Markowitz V."/>
            <person name="Hugenholtz P."/>
            <person name="Kyrpides N.C."/>
            <person name="Klenk H.P."/>
        </authorList>
    </citation>
    <scope>NUCLEOTIDE SEQUENCE [LARGE SCALE GENOMIC DNA]</scope>
    <source>
        <strain evidence="5">DSM 12809 / NBRC 114555 / N2460</strain>
    </source>
</reference>
<dbReference type="InterPro" id="IPR011006">
    <property type="entry name" value="CheY-like_superfamily"/>
</dbReference>
<keyword evidence="5" id="KW-1185">Reference proteome</keyword>
<organism evidence="4 5">
    <name type="scientific">Denitrovibrio acetiphilus (strain DSM 12809 / NBRC 114555 / N2460)</name>
    <dbReference type="NCBI Taxonomy" id="522772"/>
    <lineage>
        <taxon>Bacteria</taxon>
        <taxon>Pseudomonadati</taxon>
        <taxon>Deferribacterota</taxon>
        <taxon>Deferribacteres</taxon>
        <taxon>Deferribacterales</taxon>
        <taxon>Geovibrionaceae</taxon>
        <taxon>Denitrovibrio</taxon>
    </lineage>
</organism>
<gene>
    <name evidence="4" type="ordered locus">Dacet_0181</name>
</gene>